<dbReference type="SUPFAM" id="SSF55031">
    <property type="entry name" value="Bacterial exopeptidase dimerisation domain"/>
    <property type="match status" value="1"/>
</dbReference>
<dbReference type="InterPro" id="IPR036264">
    <property type="entry name" value="Bact_exopeptidase_dim_dom"/>
</dbReference>
<dbReference type="Proteomes" id="UP000295685">
    <property type="component" value="Unassembled WGS sequence"/>
</dbReference>
<accession>A0A4R8S8V7</accession>
<evidence type="ECO:0000313" key="4">
    <source>
        <dbReference type="EMBL" id="TDZ99903.1"/>
    </source>
</evidence>
<dbReference type="SUPFAM" id="SSF53187">
    <property type="entry name" value="Zn-dependent exopeptidases"/>
    <property type="match status" value="1"/>
</dbReference>
<sequence length="407" mass="44038">MTDVLVSPDVRELARFTTELVAKGQPWCENSLDGPARTPEEERIARPLADLLEGWGFSVELVGRSPRRPNVLAYKRFGDGPTLMLNDHLDTYPSGPPSRWQVCTESPYTAVELDGRIYGRGTSDTRANLAALLTAAKRIVDDPPLYGALLVALTVDEERNGVEGSQYLVEQQGLRPDASITVEPTAWRDGDDSGIALAVAQTGHALLDITARGRSSHIWRPDTGINPAQFLVEFLAGLRTRPVQDWPVSVVGLGAGEAGMAQFTPLSATARIAAVNVGPEVAAGELLGAFDRRLAKESPEGITAAVEYVDGPTFVAGTHRVDDDDPLVTAIRRSYRQVTGESVRTYTKPAFNDTIRFRHAGIPAVTFGPGDDGWAVYDESISLQTMSTAIQVLEQAVREYLSADRNG</sequence>
<dbReference type="GO" id="GO:0046872">
    <property type="term" value="F:metal ion binding"/>
    <property type="evidence" value="ECO:0007669"/>
    <property type="project" value="UniProtKB-KW"/>
</dbReference>
<dbReference type="EMBL" id="PECK01000012">
    <property type="protein sequence ID" value="TDZ89938.1"/>
    <property type="molecule type" value="Genomic_DNA"/>
</dbReference>
<dbReference type="InterPro" id="IPR002933">
    <property type="entry name" value="Peptidase_M20"/>
</dbReference>
<evidence type="ECO:0000256" key="2">
    <source>
        <dbReference type="ARBA" id="ARBA00022801"/>
    </source>
</evidence>
<dbReference type="GO" id="GO:0009014">
    <property type="term" value="F:succinyl-diaminopimelate desuccinylase activity"/>
    <property type="evidence" value="ECO:0007669"/>
    <property type="project" value="UniProtKB-EC"/>
</dbReference>
<name>A0A4R8S8V7_9MYCO</name>
<evidence type="ECO:0000313" key="6">
    <source>
        <dbReference type="Proteomes" id="UP000295685"/>
    </source>
</evidence>
<dbReference type="RefSeq" id="WP_134149348.1">
    <property type="nucleotide sequence ID" value="NZ_PECK01000012.1"/>
</dbReference>
<proteinExistence type="predicted"/>
<reference evidence="5 6" key="1">
    <citation type="journal article" date="2019" name="Sci. Rep.">
        <title>Extended insight into the Mycobacterium chelonae-abscessus complex through whole genome sequencing of Mycobacterium salmoniphilum outbreak and Mycobacterium salmoniphilum-like strains.</title>
        <authorList>
            <person name="Behra P.R.K."/>
            <person name="Das S."/>
            <person name="Pettersson B.M.F."/>
            <person name="Shirreff L."/>
            <person name="DuCote T."/>
            <person name="Jacobsson K.G."/>
            <person name="Ennis D.G."/>
            <person name="Kirsebom L.A."/>
        </authorList>
    </citation>
    <scope>NUCLEOTIDE SEQUENCE [LARGE SCALE GENOMIC DNA]</scope>
    <source>
        <strain evidence="4 5">CCUG 60883</strain>
        <strain evidence="3 6">CCUG 60885</strain>
    </source>
</reference>
<dbReference type="EMBL" id="PECM01000015">
    <property type="protein sequence ID" value="TDZ99903.1"/>
    <property type="molecule type" value="Genomic_DNA"/>
</dbReference>
<evidence type="ECO:0000256" key="1">
    <source>
        <dbReference type="ARBA" id="ARBA00022723"/>
    </source>
</evidence>
<dbReference type="Gene3D" id="3.40.630.10">
    <property type="entry name" value="Zn peptidases"/>
    <property type="match status" value="2"/>
</dbReference>
<organism evidence="3 6">
    <name type="scientific">Mycobacteroides salmoniphilum</name>
    <dbReference type="NCBI Taxonomy" id="404941"/>
    <lineage>
        <taxon>Bacteria</taxon>
        <taxon>Bacillati</taxon>
        <taxon>Actinomycetota</taxon>
        <taxon>Actinomycetes</taxon>
        <taxon>Mycobacteriales</taxon>
        <taxon>Mycobacteriaceae</taxon>
        <taxon>Mycobacteroides</taxon>
    </lineage>
</organism>
<protein>
    <submittedName>
        <fullName evidence="3">Succinyl-diaminopimelate desuccinylase</fullName>
        <ecNumber evidence="3">3.5.1.18</ecNumber>
    </submittedName>
</protein>
<gene>
    <name evidence="3" type="primary">dapE_4</name>
    <name evidence="4" type="ORF">CCUG60883_04583</name>
    <name evidence="3" type="ORF">CCUG60885_04580</name>
</gene>
<dbReference type="Pfam" id="PF01546">
    <property type="entry name" value="Peptidase_M20"/>
    <property type="match status" value="1"/>
</dbReference>
<dbReference type="InterPro" id="IPR050072">
    <property type="entry name" value="Peptidase_M20A"/>
</dbReference>
<dbReference type="PANTHER" id="PTHR43808:SF3">
    <property type="entry name" value="ACETYLORNITHINE DEACETYLASE"/>
    <property type="match status" value="1"/>
</dbReference>
<keyword evidence="1" id="KW-0479">Metal-binding</keyword>
<keyword evidence="5" id="KW-1185">Reference proteome</keyword>
<dbReference type="EC" id="3.5.1.18" evidence="3"/>
<dbReference type="OrthoDB" id="7055905at2"/>
<evidence type="ECO:0000313" key="5">
    <source>
        <dbReference type="Proteomes" id="UP000294844"/>
    </source>
</evidence>
<dbReference type="PANTHER" id="PTHR43808">
    <property type="entry name" value="ACETYLORNITHINE DEACETYLASE"/>
    <property type="match status" value="1"/>
</dbReference>
<dbReference type="AlphaFoldDB" id="A0A4R8S8V7"/>
<dbReference type="Proteomes" id="UP000294844">
    <property type="component" value="Unassembled WGS sequence"/>
</dbReference>
<evidence type="ECO:0000313" key="3">
    <source>
        <dbReference type="EMBL" id="TDZ89938.1"/>
    </source>
</evidence>
<comment type="caution">
    <text evidence="3">The sequence shown here is derived from an EMBL/GenBank/DDBJ whole genome shotgun (WGS) entry which is preliminary data.</text>
</comment>
<keyword evidence="2 3" id="KW-0378">Hydrolase</keyword>